<accession>A0ABD3GSL5</accession>
<feature type="region of interest" description="Disordered" evidence="1">
    <location>
        <begin position="83"/>
        <end position="117"/>
    </location>
</feature>
<evidence type="ECO:0000313" key="2">
    <source>
        <dbReference type="EMBL" id="KAL3681172.1"/>
    </source>
</evidence>
<evidence type="ECO:0000313" key="3">
    <source>
        <dbReference type="Proteomes" id="UP001633002"/>
    </source>
</evidence>
<comment type="caution">
    <text evidence="2">The sequence shown here is derived from an EMBL/GenBank/DDBJ whole genome shotgun (WGS) entry which is preliminary data.</text>
</comment>
<keyword evidence="3" id="KW-1185">Reference proteome</keyword>
<sequence length="297" mass="33625">MVTGSTPSPGHEVAKFLMASRFAQEVVGFSQEEADKLSSEQVDLEMLSEMSRDDFREVLKCTWGRAKRLVEDVERSRRKVTMFEDKLSSKKSDRTKGDRHKLNIDKKMSSKSLSDNSQRLFQGEHRKGADVKIPQIPDIVSSGNHTEDTDQPSLGVKGVGSDLKQERIKKGQDSKDGITLPECVNRRAWSLKPKDGKASEWGTAYLGKYHPRSKQTYLEIHSYLRKKFADVTQPEVQTAWTENFCFNKGAEESTLVYIGKLCDEPEFPIMAYDVIKWCTFSDSANPTHAINIVVLEP</sequence>
<gene>
    <name evidence="2" type="ORF">R1sor_024128</name>
</gene>
<evidence type="ECO:0000256" key="1">
    <source>
        <dbReference type="SAM" id="MobiDB-lite"/>
    </source>
</evidence>
<dbReference type="AlphaFoldDB" id="A0ABD3GSL5"/>
<organism evidence="2 3">
    <name type="scientific">Riccia sorocarpa</name>
    <dbReference type="NCBI Taxonomy" id="122646"/>
    <lineage>
        <taxon>Eukaryota</taxon>
        <taxon>Viridiplantae</taxon>
        <taxon>Streptophyta</taxon>
        <taxon>Embryophyta</taxon>
        <taxon>Marchantiophyta</taxon>
        <taxon>Marchantiopsida</taxon>
        <taxon>Marchantiidae</taxon>
        <taxon>Marchantiales</taxon>
        <taxon>Ricciaceae</taxon>
        <taxon>Riccia</taxon>
    </lineage>
</organism>
<name>A0ABD3GSL5_9MARC</name>
<proteinExistence type="predicted"/>
<reference evidence="2 3" key="1">
    <citation type="submission" date="2024-09" db="EMBL/GenBank/DDBJ databases">
        <title>Chromosome-scale assembly of Riccia sorocarpa.</title>
        <authorList>
            <person name="Paukszto L."/>
        </authorList>
    </citation>
    <scope>NUCLEOTIDE SEQUENCE [LARGE SCALE GENOMIC DNA]</scope>
    <source>
        <strain evidence="2">LP-2024</strain>
        <tissue evidence="2">Aerial parts of the thallus</tissue>
    </source>
</reference>
<dbReference type="Proteomes" id="UP001633002">
    <property type="component" value="Unassembled WGS sequence"/>
</dbReference>
<protein>
    <submittedName>
        <fullName evidence="2">Uncharacterized protein</fullName>
    </submittedName>
</protein>
<feature type="compositionally biased region" description="Basic and acidic residues" evidence="1">
    <location>
        <begin position="83"/>
        <end position="108"/>
    </location>
</feature>
<dbReference type="EMBL" id="JBJQOH010000007">
    <property type="protein sequence ID" value="KAL3681172.1"/>
    <property type="molecule type" value="Genomic_DNA"/>
</dbReference>